<comment type="caution">
    <text evidence="1">The sequence shown here is derived from an EMBL/GenBank/DDBJ whole genome shotgun (WGS) entry which is preliminary data.</text>
</comment>
<evidence type="ECO:0000313" key="2">
    <source>
        <dbReference type="Proteomes" id="UP000028704"/>
    </source>
</evidence>
<evidence type="ECO:0000313" key="1">
    <source>
        <dbReference type="EMBL" id="KED04988.1"/>
    </source>
</evidence>
<sequence length="39" mass="4448">MKFLMILLSKPPRATKKDLKSSLKPGLIPSHVILRDDLF</sequence>
<dbReference type="AlphaFoldDB" id="A0A922NVS9"/>
<dbReference type="Proteomes" id="UP000028704">
    <property type="component" value="Unassembled WGS sequence"/>
</dbReference>
<reference evidence="1 2" key="1">
    <citation type="journal article" date="2014" name="Int. J. Syst. Evol. Microbiol.">
        <title>Phylogenomics and the dynamic genome evolution of the genus Streptococcus.</title>
        <authorList>
            <consortium name="The Broad Institute Genome Sequencing Platform"/>
            <person name="Richards V.P."/>
            <person name="Palmer S.R."/>
            <person name="Pavinski Bitar P.D."/>
            <person name="Qin X."/>
            <person name="Weinstock G.M."/>
            <person name="Highlander S.K."/>
            <person name="Town C.D."/>
            <person name="Burne R.A."/>
            <person name="Stanhope M.J."/>
        </authorList>
    </citation>
    <scope>NUCLEOTIDE SEQUENCE [LARGE SCALE GENOMIC DNA]</scope>
    <source>
        <strain evidence="1 2">CECT 5772</strain>
    </source>
</reference>
<proteinExistence type="predicted"/>
<protein>
    <submittedName>
        <fullName evidence="1">Uncharacterized protein</fullName>
    </submittedName>
</protein>
<gene>
    <name evidence="1" type="ORF">CECT5772_02538</name>
</gene>
<accession>A0A922NVS9</accession>
<name>A0A922NVS9_9STRE</name>
<dbReference type="EMBL" id="AWEX01000016">
    <property type="protein sequence ID" value="KED04988.1"/>
    <property type="molecule type" value="Genomic_DNA"/>
</dbReference>
<organism evidence="1 2">
    <name type="scientific">Streptococcus equi subsp. ruminatorum CECT 5772</name>
    <dbReference type="NCBI Taxonomy" id="1051981"/>
    <lineage>
        <taxon>Bacteria</taxon>
        <taxon>Bacillati</taxon>
        <taxon>Bacillota</taxon>
        <taxon>Bacilli</taxon>
        <taxon>Lactobacillales</taxon>
        <taxon>Streptococcaceae</taxon>
        <taxon>Streptococcus</taxon>
    </lineage>
</organism>